<feature type="signal peptide" evidence="2">
    <location>
        <begin position="1"/>
        <end position="21"/>
    </location>
</feature>
<evidence type="ECO:0000313" key="4">
    <source>
        <dbReference type="Proteomes" id="UP000008062"/>
    </source>
</evidence>
<evidence type="ECO:0000256" key="1">
    <source>
        <dbReference type="SAM" id="MobiDB-lite"/>
    </source>
</evidence>
<feature type="chain" id="PRO_5003390781" description="Cyanovirin-N domain-containing protein" evidence="2">
    <location>
        <begin position="22"/>
        <end position="116"/>
    </location>
</feature>
<proteinExistence type="predicted"/>
<keyword evidence="2" id="KW-0732">Signal</keyword>
<name>F9XL20_ZYMTI</name>
<gene>
    <name evidence="3" type="ORF">MYCGRDRAFT_105867</name>
</gene>
<feature type="compositionally biased region" description="Basic and acidic residues" evidence="1">
    <location>
        <begin position="98"/>
        <end position="109"/>
    </location>
</feature>
<organism evidence="3 4">
    <name type="scientific">Zymoseptoria tritici (strain CBS 115943 / IPO323)</name>
    <name type="common">Speckled leaf blotch fungus</name>
    <name type="synonym">Septoria tritici</name>
    <dbReference type="NCBI Taxonomy" id="336722"/>
    <lineage>
        <taxon>Eukaryota</taxon>
        <taxon>Fungi</taxon>
        <taxon>Dikarya</taxon>
        <taxon>Ascomycota</taxon>
        <taxon>Pezizomycotina</taxon>
        <taxon>Dothideomycetes</taxon>
        <taxon>Dothideomycetidae</taxon>
        <taxon>Mycosphaerellales</taxon>
        <taxon>Mycosphaerellaceae</taxon>
        <taxon>Zymoseptoria</taxon>
    </lineage>
</organism>
<evidence type="ECO:0000313" key="3">
    <source>
        <dbReference type="EMBL" id="EGP84187.1"/>
    </source>
</evidence>
<evidence type="ECO:0000256" key="2">
    <source>
        <dbReference type="SAM" id="SignalP"/>
    </source>
</evidence>
<sequence>MQFTTSLLMATAIFSAASVCARNTEAHWCSGTGESYAYWWTTCDNAYGGDLGEMQVGTDSYHVCCLDPAWVEAYRIICNRDGGKIQNGLNGLVKCNKQHRDPPPRKRFEGMSGSVE</sequence>
<evidence type="ECO:0008006" key="5">
    <source>
        <dbReference type="Google" id="ProtNLM"/>
    </source>
</evidence>
<dbReference type="Proteomes" id="UP000008062">
    <property type="component" value="Chromosome 10"/>
</dbReference>
<protein>
    <recommendedName>
        <fullName evidence="5">Cyanovirin-N domain-containing protein</fullName>
    </recommendedName>
</protein>
<dbReference type="KEGG" id="ztr:MYCGRDRAFT_105867"/>
<dbReference type="HOGENOM" id="CLU_2098761_0_0_1"/>
<feature type="region of interest" description="Disordered" evidence="1">
    <location>
        <begin position="95"/>
        <end position="116"/>
    </location>
</feature>
<keyword evidence="4" id="KW-1185">Reference proteome</keyword>
<reference evidence="3 4" key="1">
    <citation type="journal article" date="2011" name="PLoS Genet.">
        <title>Finished genome of the fungal wheat pathogen Mycosphaerella graminicola reveals dispensome structure, chromosome plasticity, and stealth pathogenesis.</title>
        <authorList>
            <person name="Goodwin S.B."/>
            <person name="Ben M'barek S."/>
            <person name="Dhillon B."/>
            <person name="Wittenberg A.H.J."/>
            <person name="Crane C.F."/>
            <person name="Hane J.K."/>
            <person name="Foster A.J."/>
            <person name="Van der Lee T.A.J."/>
            <person name="Grimwood J."/>
            <person name="Aerts A."/>
            <person name="Antoniw J."/>
            <person name="Bailey A."/>
            <person name="Bluhm B."/>
            <person name="Bowler J."/>
            <person name="Bristow J."/>
            <person name="van der Burgt A."/>
            <person name="Canto-Canche B."/>
            <person name="Churchill A.C.L."/>
            <person name="Conde-Ferraez L."/>
            <person name="Cools H.J."/>
            <person name="Coutinho P.M."/>
            <person name="Csukai M."/>
            <person name="Dehal P."/>
            <person name="De Wit P."/>
            <person name="Donzelli B."/>
            <person name="van de Geest H.C."/>
            <person name="van Ham R.C.H.J."/>
            <person name="Hammond-Kosack K.E."/>
            <person name="Henrissat B."/>
            <person name="Kilian A."/>
            <person name="Kobayashi A.K."/>
            <person name="Koopmann E."/>
            <person name="Kourmpetis Y."/>
            <person name="Kuzniar A."/>
            <person name="Lindquist E."/>
            <person name="Lombard V."/>
            <person name="Maliepaard C."/>
            <person name="Martins N."/>
            <person name="Mehrabi R."/>
            <person name="Nap J.P.H."/>
            <person name="Ponomarenko A."/>
            <person name="Rudd J.J."/>
            <person name="Salamov A."/>
            <person name="Schmutz J."/>
            <person name="Schouten H.J."/>
            <person name="Shapiro H."/>
            <person name="Stergiopoulos I."/>
            <person name="Torriani S.F.F."/>
            <person name="Tu H."/>
            <person name="de Vries R.P."/>
            <person name="Waalwijk C."/>
            <person name="Ware S.B."/>
            <person name="Wiebenga A."/>
            <person name="Zwiers L.-H."/>
            <person name="Oliver R.P."/>
            <person name="Grigoriev I.V."/>
            <person name="Kema G.H.J."/>
        </authorList>
    </citation>
    <scope>NUCLEOTIDE SEQUENCE [LARGE SCALE GENOMIC DNA]</scope>
    <source>
        <strain evidence="4">CBS 115943 / IPO323</strain>
    </source>
</reference>
<dbReference type="AlphaFoldDB" id="F9XL20"/>
<dbReference type="InParanoid" id="F9XL20"/>
<dbReference type="RefSeq" id="XP_003849211.1">
    <property type="nucleotide sequence ID" value="XM_003849163.1"/>
</dbReference>
<dbReference type="OrthoDB" id="10347287at2759"/>
<dbReference type="GeneID" id="13398758"/>
<accession>F9XL20</accession>
<dbReference type="EMBL" id="CM001205">
    <property type="protein sequence ID" value="EGP84187.1"/>
    <property type="molecule type" value="Genomic_DNA"/>
</dbReference>